<name>A0AAT9JVT2_SYNEL</name>
<dbReference type="PROSITE" id="PS50056">
    <property type="entry name" value="TYR_PHOSPHATASE_2"/>
    <property type="match status" value="1"/>
</dbReference>
<dbReference type="GO" id="GO:0004722">
    <property type="term" value="F:protein serine/threonine phosphatase activity"/>
    <property type="evidence" value="ECO:0007669"/>
    <property type="project" value="UniProtKB-EC"/>
</dbReference>
<dbReference type="GO" id="GO:0004725">
    <property type="term" value="F:protein tyrosine phosphatase activity"/>
    <property type="evidence" value="ECO:0007669"/>
    <property type="project" value="UniProtKB-EC"/>
</dbReference>
<reference evidence="2" key="1">
    <citation type="submission" date="2024-01" db="EMBL/GenBank/DDBJ databases">
        <title>Synechococcus elongatus PCC 11802, a close yet different native of Synechococcus elongatus PCC 11801.</title>
        <authorList>
            <person name="Jaiswal D."/>
            <person name="Sengupta A."/>
            <person name="Sengupta S."/>
            <person name="Pakrasi H.B."/>
            <person name="Wangikar P."/>
        </authorList>
    </citation>
    <scope>NUCLEOTIDE SEQUENCE</scope>
    <source>
        <strain evidence="2">PCC 11802</strain>
    </source>
</reference>
<keyword evidence="2" id="KW-0378">Hydrolase</keyword>
<evidence type="ECO:0000259" key="1">
    <source>
        <dbReference type="PROSITE" id="PS50056"/>
    </source>
</evidence>
<sequence length="169" mass="19363">MFPFLRKARHSRKASAAKLTIDWVIPGRLAIGPLPHDQQRSQFEQAQIQAVLSLCAPHEGPIPAWIQALEWQRCVLPDSHCDRLITVSEIEQAVEQLHQLLHVATPVYIHCIASIERSPLITLAYLCRHRSLDFWEALSHLQQVHNPTRPTDTQMKVLQQYLRTVSSQT</sequence>
<proteinExistence type="predicted"/>
<evidence type="ECO:0000313" key="2">
    <source>
        <dbReference type="EMBL" id="QFZ92675.2"/>
    </source>
</evidence>
<dbReference type="Pfam" id="PF00782">
    <property type="entry name" value="DSPc"/>
    <property type="match status" value="1"/>
</dbReference>
<dbReference type="EMBL" id="CP034671">
    <property type="protein sequence ID" value="QFZ92675.2"/>
    <property type="molecule type" value="Genomic_DNA"/>
</dbReference>
<dbReference type="Gene3D" id="3.90.190.10">
    <property type="entry name" value="Protein tyrosine phosphatase superfamily"/>
    <property type="match status" value="1"/>
</dbReference>
<dbReference type="EC" id="3.1.3.16" evidence="2"/>
<protein>
    <submittedName>
        <fullName evidence="2">Dual specificity protein phosphatase</fullName>
        <ecNumber evidence="2">3.1.3.16</ecNumber>
        <ecNumber evidence="2">3.1.3.48</ecNumber>
    </submittedName>
</protein>
<dbReference type="PANTHER" id="PTHR46274">
    <property type="entry name" value="PHOSPHATIDYLINOSITOL PHOSPHATASE"/>
    <property type="match status" value="1"/>
</dbReference>
<gene>
    <name evidence="2" type="ORF">EKO22_10320</name>
</gene>
<dbReference type="AlphaFoldDB" id="A0AAT9JVT2"/>
<dbReference type="InterPro" id="IPR029021">
    <property type="entry name" value="Prot-tyrosine_phosphatase-like"/>
</dbReference>
<dbReference type="SMART" id="SM00195">
    <property type="entry name" value="DSPc"/>
    <property type="match status" value="1"/>
</dbReference>
<dbReference type="InterPro" id="IPR000340">
    <property type="entry name" value="Dual-sp_phosphatase_cat-dom"/>
</dbReference>
<dbReference type="RefSeq" id="WP_338437965.1">
    <property type="nucleotide sequence ID" value="NZ_CP034671.2"/>
</dbReference>
<dbReference type="PANTHER" id="PTHR46274:SF6">
    <property type="entry name" value="TYR_PHOSPHATASE_2 DOMAIN-CONTAINING PROTEIN"/>
    <property type="match status" value="1"/>
</dbReference>
<organism evidence="2">
    <name type="scientific">Synechococcus elongatus PCC 11802</name>
    <dbReference type="NCBI Taxonomy" id="2283154"/>
    <lineage>
        <taxon>Bacteria</taxon>
        <taxon>Bacillati</taxon>
        <taxon>Cyanobacteriota</taxon>
        <taxon>Cyanophyceae</taxon>
        <taxon>Synechococcales</taxon>
        <taxon>Synechococcaceae</taxon>
        <taxon>Synechococcus</taxon>
    </lineage>
</organism>
<accession>A0AAT9JVT2</accession>
<dbReference type="InterPro" id="IPR020422">
    <property type="entry name" value="TYR_PHOSPHATASE_DUAL_dom"/>
</dbReference>
<feature type="domain" description="Tyrosine specific protein phosphatases" evidence="1">
    <location>
        <begin position="88"/>
        <end position="156"/>
    </location>
</feature>
<dbReference type="InterPro" id="IPR000387">
    <property type="entry name" value="Tyr_Pase_dom"/>
</dbReference>
<dbReference type="EC" id="3.1.3.48" evidence="2"/>
<dbReference type="SUPFAM" id="SSF52799">
    <property type="entry name" value="(Phosphotyrosine protein) phosphatases II"/>
    <property type="match status" value="1"/>
</dbReference>
<dbReference type="CDD" id="cd14498">
    <property type="entry name" value="DSP"/>
    <property type="match status" value="1"/>
</dbReference>